<keyword evidence="4 6" id="KW-0378">Hydrolase</keyword>
<evidence type="ECO:0000256" key="4">
    <source>
        <dbReference type="ARBA" id="ARBA00022801"/>
    </source>
</evidence>
<dbReference type="InterPro" id="IPR022907">
    <property type="entry name" value="VapC_family"/>
</dbReference>
<dbReference type="Gene3D" id="3.40.50.1010">
    <property type="entry name" value="5'-nuclease"/>
    <property type="match status" value="1"/>
</dbReference>
<dbReference type="SUPFAM" id="SSF88723">
    <property type="entry name" value="PIN domain-like"/>
    <property type="match status" value="1"/>
</dbReference>
<dbReference type="GO" id="GO:0016787">
    <property type="term" value="F:hydrolase activity"/>
    <property type="evidence" value="ECO:0007669"/>
    <property type="project" value="UniProtKB-KW"/>
</dbReference>
<keyword evidence="9" id="KW-1185">Reference proteome</keyword>
<dbReference type="InterPro" id="IPR002716">
    <property type="entry name" value="PIN_dom"/>
</dbReference>
<keyword evidence="6" id="KW-0800">Toxin</keyword>
<comment type="function">
    <text evidence="6">Toxic component of a toxin-antitoxin (TA) system. An RNase.</text>
</comment>
<reference evidence="8 9" key="1">
    <citation type="submission" date="2018-08" db="EMBL/GenBank/DDBJ databases">
        <title>Diversity &amp; Physiological Properties of Lignin-Decomposing Actinobacteria from Soil.</title>
        <authorList>
            <person name="Roh S.G."/>
            <person name="Kim S.B."/>
        </authorList>
    </citation>
    <scope>NUCLEOTIDE SEQUENCE [LARGE SCALE GENOMIC DNA]</scope>
    <source>
        <strain evidence="8 9">MMS17-GH009</strain>
    </source>
</reference>
<evidence type="ECO:0000256" key="6">
    <source>
        <dbReference type="HAMAP-Rule" id="MF_00265"/>
    </source>
</evidence>
<evidence type="ECO:0000313" key="9">
    <source>
        <dbReference type="Proteomes" id="UP000263377"/>
    </source>
</evidence>
<gene>
    <name evidence="6" type="primary">vapC</name>
    <name evidence="8" type="ORF">DR950_18495</name>
</gene>
<keyword evidence="1 6" id="KW-1277">Toxin-antitoxin system</keyword>
<feature type="binding site" evidence="6">
    <location>
        <position position="31"/>
    </location>
    <ligand>
        <name>Mg(2+)</name>
        <dbReference type="ChEBI" id="CHEBI:18420"/>
    </ligand>
</feature>
<dbReference type="GO" id="GO:0004540">
    <property type="term" value="F:RNA nuclease activity"/>
    <property type="evidence" value="ECO:0007669"/>
    <property type="project" value="InterPro"/>
</dbReference>
<evidence type="ECO:0000256" key="3">
    <source>
        <dbReference type="ARBA" id="ARBA00022723"/>
    </source>
</evidence>
<dbReference type="AlphaFoldDB" id="A0A372ZW21"/>
<dbReference type="InterPro" id="IPR029060">
    <property type="entry name" value="PIN-like_dom_sf"/>
</dbReference>
<dbReference type="EC" id="3.1.-.-" evidence="6"/>
<dbReference type="Proteomes" id="UP000263377">
    <property type="component" value="Unassembled WGS sequence"/>
</dbReference>
<dbReference type="GO" id="GO:0090729">
    <property type="term" value="F:toxin activity"/>
    <property type="evidence" value="ECO:0007669"/>
    <property type="project" value="UniProtKB-KW"/>
</dbReference>
<feature type="domain" description="PIN" evidence="7">
    <location>
        <begin position="28"/>
        <end position="148"/>
    </location>
</feature>
<dbReference type="Pfam" id="PF01850">
    <property type="entry name" value="PIN"/>
    <property type="match status" value="1"/>
</dbReference>
<dbReference type="HAMAP" id="MF_00265">
    <property type="entry name" value="VapC_Nob1"/>
    <property type="match status" value="1"/>
</dbReference>
<keyword evidence="2 6" id="KW-0540">Nuclease</keyword>
<dbReference type="CDD" id="cd09874">
    <property type="entry name" value="PIN_MT3492-like"/>
    <property type="match status" value="1"/>
</dbReference>
<comment type="cofactor">
    <cofactor evidence="6">
        <name>Mg(2+)</name>
        <dbReference type="ChEBI" id="CHEBI:18420"/>
    </cofactor>
</comment>
<evidence type="ECO:0000256" key="2">
    <source>
        <dbReference type="ARBA" id="ARBA00022722"/>
    </source>
</evidence>
<dbReference type="EMBL" id="QVIG01000001">
    <property type="protein sequence ID" value="RGD59517.1"/>
    <property type="molecule type" value="Genomic_DNA"/>
</dbReference>
<comment type="similarity">
    <text evidence="6">Belongs to the PINc/VapC protein family.</text>
</comment>
<keyword evidence="5 6" id="KW-0460">Magnesium</keyword>
<name>A0A372ZW21_9ACTN</name>
<evidence type="ECO:0000256" key="1">
    <source>
        <dbReference type="ARBA" id="ARBA00022649"/>
    </source>
</evidence>
<proteinExistence type="inferred from homology"/>
<sequence>MDVARIRRRARVGRRRPARHAGGGRPLIYLDSCAILKLLVPDDESTALRTFLSSHGSEGHATSALAQVEVPRALIRVGAPQELLDASVDLFDRLLRVRLSDPVLRAACQFPTRHLRTLDAIHLATAEHLEHALTAFVTYDKRLADAAEERDLPVVAPGRPTGSR</sequence>
<evidence type="ECO:0000313" key="8">
    <source>
        <dbReference type="EMBL" id="RGD59517.1"/>
    </source>
</evidence>
<evidence type="ECO:0000256" key="5">
    <source>
        <dbReference type="ARBA" id="ARBA00022842"/>
    </source>
</evidence>
<dbReference type="GO" id="GO:0000287">
    <property type="term" value="F:magnesium ion binding"/>
    <property type="evidence" value="ECO:0007669"/>
    <property type="project" value="UniProtKB-UniRule"/>
</dbReference>
<organism evidence="8 9">
    <name type="scientific">Kitasatospora xanthocidica</name>
    <dbReference type="NCBI Taxonomy" id="83382"/>
    <lineage>
        <taxon>Bacteria</taxon>
        <taxon>Bacillati</taxon>
        <taxon>Actinomycetota</taxon>
        <taxon>Actinomycetes</taxon>
        <taxon>Kitasatosporales</taxon>
        <taxon>Streptomycetaceae</taxon>
        <taxon>Kitasatospora</taxon>
    </lineage>
</organism>
<evidence type="ECO:0000259" key="7">
    <source>
        <dbReference type="Pfam" id="PF01850"/>
    </source>
</evidence>
<keyword evidence="3 6" id="KW-0479">Metal-binding</keyword>
<comment type="caution">
    <text evidence="8">The sequence shown here is derived from an EMBL/GenBank/DDBJ whole genome shotgun (WGS) entry which is preliminary data.</text>
</comment>
<protein>
    <recommendedName>
        <fullName evidence="6">Ribonuclease VapC</fullName>
        <shortName evidence="6">RNase VapC</shortName>
        <ecNumber evidence="6">3.1.-.-</ecNumber>
    </recommendedName>
    <alternativeName>
        <fullName evidence="6">Toxin VapC</fullName>
    </alternativeName>
</protein>
<accession>A0A372ZW21</accession>
<feature type="binding site" evidence="6">
    <location>
        <position position="119"/>
    </location>
    <ligand>
        <name>Mg(2+)</name>
        <dbReference type="ChEBI" id="CHEBI:18420"/>
    </ligand>
</feature>